<feature type="compositionally biased region" description="Polar residues" evidence="1">
    <location>
        <begin position="27"/>
        <end position="48"/>
    </location>
</feature>
<feature type="compositionally biased region" description="Polar residues" evidence="1">
    <location>
        <begin position="196"/>
        <end position="210"/>
    </location>
</feature>
<evidence type="ECO:0000313" key="3">
    <source>
        <dbReference type="Proteomes" id="UP000235672"/>
    </source>
</evidence>
<accession>A0A2J6PRY7</accession>
<reference evidence="2 3" key="1">
    <citation type="submission" date="2016-05" db="EMBL/GenBank/DDBJ databases">
        <title>A degradative enzymes factory behind the ericoid mycorrhizal symbiosis.</title>
        <authorList>
            <consortium name="DOE Joint Genome Institute"/>
            <person name="Martino E."/>
            <person name="Morin E."/>
            <person name="Grelet G."/>
            <person name="Kuo A."/>
            <person name="Kohler A."/>
            <person name="Daghino S."/>
            <person name="Barry K."/>
            <person name="Choi C."/>
            <person name="Cichocki N."/>
            <person name="Clum A."/>
            <person name="Copeland A."/>
            <person name="Hainaut M."/>
            <person name="Haridas S."/>
            <person name="Labutti K."/>
            <person name="Lindquist E."/>
            <person name="Lipzen A."/>
            <person name="Khouja H.-R."/>
            <person name="Murat C."/>
            <person name="Ohm R."/>
            <person name="Olson A."/>
            <person name="Spatafora J."/>
            <person name="Veneault-Fourrey C."/>
            <person name="Henrissat B."/>
            <person name="Grigoriev I."/>
            <person name="Martin F."/>
            <person name="Perotto S."/>
        </authorList>
    </citation>
    <scope>NUCLEOTIDE SEQUENCE [LARGE SCALE GENOMIC DNA]</scope>
    <source>
        <strain evidence="2 3">UAMH 7357</strain>
    </source>
</reference>
<feature type="region of interest" description="Disordered" evidence="1">
    <location>
        <begin position="183"/>
        <end position="210"/>
    </location>
</feature>
<proteinExistence type="predicted"/>
<dbReference type="AlphaFoldDB" id="A0A2J6PRY7"/>
<dbReference type="Proteomes" id="UP000235672">
    <property type="component" value="Unassembled WGS sequence"/>
</dbReference>
<dbReference type="EMBL" id="KZ613504">
    <property type="protein sequence ID" value="PMD16706.1"/>
    <property type="molecule type" value="Genomic_DNA"/>
</dbReference>
<organism evidence="2 3">
    <name type="scientific">Hyaloscypha hepaticicola</name>
    <dbReference type="NCBI Taxonomy" id="2082293"/>
    <lineage>
        <taxon>Eukaryota</taxon>
        <taxon>Fungi</taxon>
        <taxon>Dikarya</taxon>
        <taxon>Ascomycota</taxon>
        <taxon>Pezizomycotina</taxon>
        <taxon>Leotiomycetes</taxon>
        <taxon>Helotiales</taxon>
        <taxon>Hyaloscyphaceae</taxon>
        <taxon>Hyaloscypha</taxon>
    </lineage>
</organism>
<sequence>MASPQIVGQFARMTTNENNTTNEHTNQGSKVLESSPQGNLQASPDTGIETSFNDSGFCDCEDRTSRRYNYEDWILFPEDIPLVSTENFFADLESSTKVNGVKESTLNDGREAAYGAQNRRSTFYDPVHDAARVAIDDSVYAAINDFNAQSQPDYSHLSYEAPIPHPFQRWYSTYEKHESLAYHLSQPSNPPRTQHFRQPSQDSAHQSRSR</sequence>
<protein>
    <submittedName>
        <fullName evidence="2">Uncharacterized protein</fullName>
    </submittedName>
</protein>
<dbReference type="OrthoDB" id="3536055at2759"/>
<gene>
    <name evidence="2" type="ORF">NA56DRAFT_708600</name>
</gene>
<evidence type="ECO:0000313" key="2">
    <source>
        <dbReference type="EMBL" id="PMD16706.1"/>
    </source>
</evidence>
<evidence type="ECO:0000256" key="1">
    <source>
        <dbReference type="SAM" id="MobiDB-lite"/>
    </source>
</evidence>
<feature type="region of interest" description="Disordered" evidence="1">
    <location>
        <begin position="15"/>
        <end position="48"/>
    </location>
</feature>
<feature type="compositionally biased region" description="Low complexity" evidence="1">
    <location>
        <begin position="15"/>
        <end position="26"/>
    </location>
</feature>
<keyword evidence="3" id="KW-1185">Reference proteome</keyword>
<name>A0A2J6PRY7_9HELO</name>